<proteinExistence type="predicted"/>
<evidence type="ECO:0000313" key="4">
    <source>
        <dbReference type="Proteomes" id="UP000199494"/>
    </source>
</evidence>
<feature type="compositionally biased region" description="Basic and acidic residues" evidence="1">
    <location>
        <begin position="236"/>
        <end position="282"/>
    </location>
</feature>
<sequence length="479" mass="53486">MPKANYSRGRRVAGRPAPPPRPAPTQHLGARRSDRYKLDGRFVAVEQEIGEWAKDMRHRARQAGRLIYRKRKPVKKGKRYKLRVAGRGLVYVGRVTAGGAAVTVAGAYLTTRWTARHTKRAVKYAAPHVRKVAGHTARAAHAYGKVYGGAAYQRSVVLARKANRKAVRARAKNGLRITKMRSWVAGSLDRAHTKAYEKGRDRRAKALLAGAIRIAPKHRNSMLSGMKPASNQMRAQRAEEAAMREAQRVIAKTEREQRRRERDQRRPQGKADRRGRGLDRPGRGHRGGHVLPPQTVTARRLPRPLDSANEPKPIVLSPPSRDGGVPARTTKPSISTVSQSQSPRPTRTASSAVPATTARGGIVMAQRNPAAQLEKAFNELADFTPEDYQDWMHLLLGLVKAFRAGAESVTVLASRMDVQERMDPRSLQDFYLTGEPLLVVMQLFGNSGKKFWALYQDRVEPNSGRGRTMRDENKFFQQP</sequence>
<reference evidence="3 4" key="1">
    <citation type="submission" date="2016-10" db="EMBL/GenBank/DDBJ databases">
        <authorList>
            <person name="de Groot N.N."/>
        </authorList>
    </citation>
    <scope>NUCLEOTIDE SEQUENCE [LARGE SCALE GENOMIC DNA]</scope>
    <source>
        <strain evidence="3 4">CGMCC 4.5506</strain>
    </source>
</reference>
<evidence type="ECO:0000256" key="2">
    <source>
        <dbReference type="SAM" id="Phobius"/>
    </source>
</evidence>
<keyword evidence="2" id="KW-0812">Transmembrane</keyword>
<evidence type="ECO:0000256" key="1">
    <source>
        <dbReference type="SAM" id="MobiDB-lite"/>
    </source>
</evidence>
<keyword evidence="2" id="KW-0472">Membrane</keyword>
<feature type="compositionally biased region" description="Polar residues" evidence="1">
    <location>
        <begin position="330"/>
        <end position="354"/>
    </location>
</feature>
<dbReference type="RefSeq" id="WP_143021481.1">
    <property type="nucleotide sequence ID" value="NZ_CP016354.1"/>
</dbReference>
<dbReference type="Proteomes" id="UP000199494">
    <property type="component" value="Unassembled WGS sequence"/>
</dbReference>
<dbReference type="AlphaFoldDB" id="A0A1G6YZU0"/>
<keyword evidence="2" id="KW-1133">Transmembrane helix</keyword>
<dbReference type="EMBL" id="FMZE01000015">
    <property type="protein sequence ID" value="SDD96024.1"/>
    <property type="molecule type" value="Genomic_DNA"/>
</dbReference>
<protein>
    <submittedName>
        <fullName evidence="3">Uncharacterized protein</fullName>
    </submittedName>
</protein>
<feature type="region of interest" description="Disordered" evidence="1">
    <location>
        <begin position="1"/>
        <end position="29"/>
    </location>
</feature>
<name>A0A1G6YZU0_9PSEU</name>
<accession>A0A1G6YZU0</accession>
<keyword evidence="4" id="KW-1185">Reference proteome</keyword>
<evidence type="ECO:0000313" key="3">
    <source>
        <dbReference type="EMBL" id="SDD96024.1"/>
    </source>
</evidence>
<dbReference type="STRING" id="530584.SAMN05421630_11546"/>
<organism evidence="3 4">
    <name type="scientific">Prauserella marina</name>
    <dbReference type="NCBI Taxonomy" id="530584"/>
    <lineage>
        <taxon>Bacteria</taxon>
        <taxon>Bacillati</taxon>
        <taxon>Actinomycetota</taxon>
        <taxon>Actinomycetes</taxon>
        <taxon>Pseudonocardiales</taxon>
        <taxon>Pseudonocardiaceae</taxon>
        <taxon>Prauserella</taxon>
    </lineage>
</organism>
<gene>
    <name evidence="3" type="ORF">SAMN05421630_11546</name>
</gene>
<feature type="region of interest" description="Disordered" evidence="1">
    <location>
        <begin position="219"/>
        <end position="354"/>
    </location>
</feature>
<feature type="transmembrane region" description="Helical" evidence="2">
    <location>
        <begin position="88"/>
        <end position="109"/>
    </location>
</feature>